<dbReference type="SUPFAM" id="SSF46955">
    <property type="entry name" value="Putative DNA-binding domain"/>
    <property type="match status" value="1"/>
</dbReference>
<protein>
    <submittedName>
        <fullName evidence="3">Transcriptional regulator, MerR family</fullName>
    </submittedName>
</protein>
<organism evidence="3 4">
    <name type="scientific">Trichlorobacter ammonificans</name>
    <dbReference type="NCBI Taxonomy" id="2916410"/>
    <lineage>
        <taxon>Bacteria</taxon>
        <taxon>Pseudomonadati</taxon>
        <taxon>Thermodesulfobacteriota</taxon>
        <taxon>Desulfuromonadia</taxon>
        <taxon>Geobacterales</taxon>
        <taxon>Geobacteraceae</taxon>
        <taxon>Trichlorobacter</taxon>
    </lineage>
</organism>
<evidence type="ECO:0000259" key="2">
    <source>
        <dbReference type="PROSITE" id="PS50937"/>
    </source>
</evidence>
<dbReference type="InterPro" id="IPR000551">
    <property type="entry name" value="MerR-type_HTH_dom"/>
</dbReference>
<gene>
    <name evidence="3" type="ORF">GEAMG1_1424</name>
</gene>
<evidence type="ECO:0000313" key="3">
    <source>
        <dbReference type="EMBL" id="CAH2031254.1"/>
    </source>
</evidence>
<evidence type="ECO:0000256" key="1">
    <source>
        <dbReference type="ARBA" id="ARBA00023125"/>
    </source>
</evidence>
<sequence length="118" mass="13651">MHPDLSNKVYYKIGEVARIADLKTSVIRYWETEFSFLQPEKSSSGQRLYTKHEIELLLQVRQLLYEEKYTIEGVRKKLASPQKTPAAVLKPKAEDSSNKLSKIVEEIRQDLLAIKAML</sequence>
<dbReference type="EMBL" id="OW150024">
    <property type="protein sequence ID" value="CAH2031254.1"/>
    <property type="molecule type" value="Genomic_DNA"/>
</dbReference>
<proteinExistence type="predicted"/>
<name>A0ABN8HJ65_9BACT</name>
<accession>A0ABN8HJ65</accession>
<dbReference type="Gene3D" id="1.10.1660.10">
    <property type="match status" value="1"/>
</dbReference>
<dbReference type="RefSeq" id="WP_305732089.1">
    <property type="nucleotide sequence ID" value="NZ_OW150024.1"/>
</dbReference>
<feature type="domain" description="HTH merR-type" evidence="2">
    <location>
        <begin position="10"/>
        <end position="80"/>
    </location>
</feature>
<dbReference type="InterPro" id="IPR047057">
    <property type="entry name" value="MerR_fam"/>
</dbReference>
<dbReference type="InterPro" id="IPR009061">
    <property type="entry name" value="DNA-bd_dom_put_sf"/>
</dbReference>
<dbReference type="Pfam" id="PF13411">
    <property type="entry name" value="MerR_1"/>
    <property type="match status" value="1"/>
</dbReference>
<reference evidence="3 4" key="1">
    <citation type="submission" date="2022-03" db="EMBL/GenBank/DDBJ databases">
        <authorList>
            <person name="Koch H."/>
        </authorList>
    </citation>
    <scope>NUCLEOTIDE SEQUENCE [LARGE SCALE GENOMIC DNA]</scope>
    <source>
        <strain evidence="3 4">G1</strain>
    </source>
</reference>
<dbReference type="SMART" id="SM00422">
    <property type="entry name" value="HTH_MERR"/>
    <property type="match status" value="1"/>
</dbReference>
<keyword evidence="4" id="KW-1185">Reference proteome</keyword>
<dbReference type="PANTHER" id="PTHR30204">
    <property type="entry name" value="REDOX-CYCLING DRUG-SENSING TRANSCRIPTIONAL ACTIVATOR SOXR"/>
    <property type="match status" value="1"/>
</dbReference>
<dbReference type="Proteomes" id="UP001295463">
    <property type="component" value="Chromosome"/>
</dbReference>
<evidence type="ECO:0000313" key="4">
    <source>
        <dbReference type="Proteomes" id="UP001295463"/>
    </source>
</evidence>
<dbReference type="PROSITE" id="PS50937">
    <property type="entry name" value="HTH_MERR_2"/>
    <property type="match status" value="1"/>
</dbReference>
<keyword evidence="1" id="KW-0238">DNA-binding</keyword>
<dbReference type="CDD" id="cd04765">
    <property type="entry name" value="HTH_MlrA-like_sg2"/>
    <property type="match status" value="1"/>
</dbReference>
<dbReference type="PANTHER" id="PTHR30204:SF15">
    <property type="entry name" value="BLL5018 PROTEIN"/>
    <property type="match status" value="1"/>
</dbReference>